<name>A0A8H7ETC4_9FUNG</name>
<reference evidence="1" key="1">
    <citation type="submission" date="2020-01" db="EMBL/GenBank/DDBJ databases">
        <title>Genome Sequencing of Three Apophysomyces-Like Fungal Strains Confirms a Novel Fungal Genus in the Mucoromycota with divergent Burkholderia-like Endosymbiotic Bacteria.</title>
        <authorList>
            <person name="Stajich J.E."/>
            <person name="Macias A.M."/>
            <person name="Carter-House D."/>
            <person name="Lovett B."/>
            <person name="Kasson L.R."/>
            <person name="Berry K."/>
            <person name="Grigoriev I."/>
            <person name="Chang Y."/>
            <person name="Spatafora J."/>
            <person name="Kasson M.T."/>
        </authorList>
    </citation>
    <scope>NUCLEOTIDE SEQUENCE</scope>
    <source>
        <strain evidence="1">NRRL A-21654</strain>
    </source>
</reference>
<dbReference type="EMBL" id="JABAYA010000023">
    <property type="protein sequence ID" value="KAF7729616.1"/>
    <property type="molecule type" value="Genomic_DNA"/>
</dbReference>
<keyword evidence="2" id="KW-1185">Reference proteome</keyword>
<dbReference type="OrthoDB" id="2238225at2759"/>
<dbReference type="AlphaFoldDB" id="A0A8H7ETC4"/>
<evidence type="ECO:0000313" key="1">
    <source>
        <dbReference type="EMBL" id="KAF7729616.1"/>
    </source>
</evidence>
<gene>
    <name evidence="1" type="ORF">EC973_003989</name>
</gene>
<protein>
    <submittedName>
        <fullName evidence="1">Uncharacterized protein</fullName>
    </submittedName>
</protein>
<evidence type="ECO:0000313" key="2">
    <source>
        <dbReference type="Proteomes" id="UP000605846"/>
    </source>
</evidence>
<comment type="caution">
    <text evidence="1">The sequence shown here is derived from an EMBL/GenBank/DDBJ whole genome shotgun (WGS) entry which is preliminary data.</text>
</comment>
<proteinExistence type="predicted"/>
<dbReference type="Proteomes" id="UP000605846">
    <property type="component" value="Unassembled WGS sequence"/>
</dbReference>
<organism evidence="1 2">
    <name type="scientific">Apophysomyces ossiformis</name>
    <dbReference type="NCBI Taxonomy" id="679940"/>
    <lineage>
        <taxon>Eukaryota</taxon>
        <taxon>Fungi</taxon>
        <taxon>Fungi incertae sedis</taxon>
        <taxon>Mucoromycota</taxon>
        <taxon>Mucoromycotina</taxon>
        <taxon>Mucoromycetes</taxon>
        <taxon>Mucorales</taxon>
        <taxon>Mucorineae</taxon>
        <taxon>Mucoraceae</taxon>
        <taxon>Apophysomyces</taxon>
    </lineage>
</organism>
<sequence>MLRDLFQIVNTVDLSDCGNISFKKAKYLVDGLIESGRDMWLLVLPHQLEVVSLAVYRQTERLKARQRIISVLKCPPTDSHDAIWRSGRVFFKHRIVARLAVESGVAVLREPVSDLTASEQTIVPFPAVALIHSKAAYQLDKSTAIDDPALLPTTVHSLETIDTLVTMYGEHFIESVMIFGEYWILVTALDAFVHRSPALDDCANDNQGTFFHVPEAHICVKSFYGIDYYEVSIFIGHLEFLAVGGFFGSLTSSTRMGFLGSSIHGLPVALKKSIKADSILTRTTPGSCTRSNRLLRQYGKIHAARNWSFASTHFATQGFFPVNPVNFSSHPQLPPRMGKTTHALVSCVLACLCRVTARQDEIFVTLQNAFKIPAIQKLVVDNYAISSFTALDKLLSEKLSAADSVPDGTISEIHSDDTAMCSTSMSQSKVVCTLYLAKTIRVLSVLENVAKANDTQHNLIAIVPMLKKETLILINSGHVPSTEPDMQLHADQPSLCQMASSQVIKLQG</sequence>
<accession>A0A8H7ETC4</accession>